<dbReference type="GO" id="GO:0006352">
    <property type="term" value="P:DNA-templated transcription initiation"/>
    <property type="evidence" value="ECO:0007669"/>
    <property type="project" value="InterPro"/>
</dbReference>
<sequence>MTSRTIDGPLPPLRLPDPRDDGTGGLRGYLAAVHGQPVLEEDEERRLAEAWTRDGDLDAAHRLVAAHLRLVPKVARQFRGHGMPIADLISEGNIGLLQSLRRYDPDKGFRFATYARWWIRAAILNHLLQDWSLVKIGTGTGNKRLFFNLAKVTRQMGLQPDRLSDQDIRALADRLEVQPADIVRMTQRLAGGDLSLDYQTTDAEDGRMGSLLDSLADDRPTPEAALAERQESVWRRDRVREALDVLDERERTILARRYLTKRPHTLQALAGLYGVTAERIRQIETKAIRKLREAVHRGGTAAAAVRARRAGRALPVPAAG</sequence>
<evidence type="ECO:0000313" key="8">
    <source>
        <dbReference type="EMBL" id="SOD90286.1"/>
    </source>
</evidence>
<name>A0A286G4Y6_9PROT</name>
<evidence type="ECO:0000256" key="2">
    <source>
        <dbReference type="ARBA" id="ARBA00023015"/>
    </source>
</evidence>
<dbReference type="OrthoDB" id="9799825at2"/>
<evidence type="ECO:0000256" key="4">
    <source>
        <dbReference type="ARBA" id="ARBA00023125"/>
    </source>
</evidence>
<dbReference type="Gene3D" id="1.20.140.160">
    <property type="match status" value="1"/>
</dbReference>
<dbReference type="PROSITE" id="PS00715">
    <property type="entry name" value="SIGMA70_1"/>
    <property type="match status" value="1"/>
</dbReference>
<keyword evidence="4" id="KW-0238">DNA-binding</keyword>
<accession>A0A286G4Y6</accession>
<dbReference type="InterPro" id="IPR013324">
    <property type="entry name" value="RNA_pol_sigma_r3/r4-like"/>
</dbReference>
<dbReference type="PANTHER" id="PTHR30376">
    <property type="entry name" value="SIGMA FACTOR RPOH HEAT SHOCK RELATED"/>
    <property type="match status" value="1"/>
</dbReference>
<reference evidence="9" key="1">
    <citation type="submission" date="2017-09" db="EMBL/GenBank/DDBJ databases">
        <authorList>
            <person name="Varghese N."/>
            <person name="Submissions S."/>
        </authorList>
    </citation>
    <scope>NUCLEOTIDE SEQUENCE [LARGE SCALE GENOMIC DNA]</scope>
    <source>
        <strain evidence="9">USBA 140</strain>
    </source>
</reference>
<evidence type="ECO:0000259" key="7">
    <source>
        <dbReference type="PROSITE" id="PS00715"/>
    </source>
</evidence>
<dbReference type="AlphaFoldDB" id="A0A286G4Y6"/>
<dbReference type="EMBL" id="OCNJ01000001">
    <property type="protein sequence ID" value="SOD90286.1"/>
    <property type="molecule type" value="Genomic_DNA"/>
</dbReference>
<dbReference type="InterPro" id="IPR014284">
    <property type="entry name" value="RNA_pol_sigma-70_dom"/>
</dbReference>
<evidence type="ECO:0000313" key="9">
    <source>
        <dbReference type="Proteomes" id="UP000219621"/>
    </source>
</evidence>
<dbReference type="NCBIfam" id="TIGR02937">
    <property type="entry name" value="sigma70-ECF"/>
    <property type="match status" value="1"/>
</dbReference>
<protein>
    <submittedName>
        <fullName evidence="8">RNA polymerase, sigma 32 subunit, RpoH</fullName>
    </submittedName>
</protein>
<dbReference type="SUPFAM" id="SSF88659">
    <property type="entry name" value="Sigma3 and sigma4 domains of RNA polymerase sigma factors"/>
    <property type="match status" value="1"/>
</dbReference>
<dbReference type="GO" id="GO:0003677">
    <property type="term" value="F:DNA binding"/>
    <property type="evidence" value="ECO:0007669"/>
    <property type="project" value="UniProtKB-KW"/>
</dbReference>
<dbReference type="PRINTS" id="PR00046">
    <property type="entry name" value="SIGMA70FCT"/>
</dbReference>
<dbReference type="InterPro" id="IPR007627">
    <property type="entry name" value="RNA_pol_sigma70_r2"/>
</dbReference>
<dbReference type="InterPro" id="IPR007630">
    <property type="entry name" value="RNA_pol_sigma70_r4"/>
</dbReference>
<keyword evidence="3" id="KW-0731">Sigma factor</keyword>
<dbReference type="InterPro" id="IPR013325">
    <property type="entry name" value="RNA_pol_sigma_r2"/>
</dbReference>
<organism evidence="8 9">
    <name type="scientific">Caenispirillum bisanense</name>
    <dbReference type="NCBI Taxonomy" id="414052"/>
    <lineage>
        <taxon>Bacteria</taxon>
        <taxon>Pseudomonadati</taxon>
        <taxon>Pseudomonadota</taxon>
        <taxon>Alphaproteobacteria</taxon>
        <taxon>Rhodospirillales</taxon>
        <taxon>Novispirillaceae</taxon>
        <taxon>Caenispirillum</taxon>
    </lineage>
</organism>
<feature type="domain" description="RNA polymerase sigma-70" evidence="7">
    <location>
        <begin position="87"/>
        <end position="100"/>
    </location>
</feature>
<proteinExistence type="inferred from homology"/>
<dbReference type="SUPFAM" id="SSF88946">
    <property type="entry name" value="Sigma2 domain of RNA polymerase sigma factors"/>
    <property type="match status" value="1"/>
</dbReference>
<dbReference type="PANTHER" id="PTHR30376:SF3">
    <property type="entry name" value="RNA POLYMERASE SIGMA FACTOR RPOH"/>
    <property type="match status" value="1"/>
</dbReference>
<evidence type="ECO:0000256" key="6">
    <source>
        <dbReference type="SAM" id="MobiDB-lite"/>
    </source>
</evidence>
<dbReference type="InterPro" id="IPR000943">
    <property type="entry name" value="RNA_pol_sigma70"/>
</dbReference>
<dbReference type="Pfam" id="PF04545">
    <property type="entry name" value="Sigma70_r4"/>
    <property type="match status" value="1"/>
</dbReference>
<dbReference type="NCBIfam" id="NF005143">
    <property type="entry name" value="PRK06596.1"/>
    <property type="match status" value="1"/>
</dbReference>
<feature type="region of interest" description="Disordered" evidence="6">
    <location>
        <begin position="1"/>
        <end position="21"/>
    </location>
</feature>
<dbReference type="Gene3D" id="1.20.120.1810">
    <property type="match status" value="1"/>
</dbReference>
<keyword evidence="2" id="KW-0805">Transcription regulation</keyword>
<dbReference type="RefSeq" id="WP_097277386.1">
    <property type="nucleotide sequence ID" value="NZ_OCNJ01000001.1"/>
</dbReference>
<dbReference type="CDD" id="cd06171">
    <property type="entry name" value="Sigma70_r4"/>
    <property type="match status" value="1"/>
</dbReference>
<keyword evidence="9" id="KW-1185">Reference proteome</keyword>
<dbReference type="Proteomes" id="UP000219621">
    <property type="component" value="Unassembled WGS sequence"/>
</dbReference>
<evidence type="ECO:0000256" key="3">
    <source>
        <dbReference type="ARBA" id="ARBA00023082"/>
    </source>
</evidence>
<dbReference type="GO" id="GO:0016987">
    <property type="term" value="F:sigma factor activity"/>
    <property type="evidence" value="ECO:0007669"/>
    <property type="project" value="UniProtKB-KW"/>
</dbReference>
<evidence type="ECO:0000256" key="1">
    <source>
        <dbReference type="ARBA" id="ARBA00007788"/>
    </source>
</evidence>
<dbReference type="Pfam" id="PF04542">
    <property type="entry name" value="Sigma70_r2"/>
    <property type="match status" value="1"/>
</dbReference>
<evidence type="ECO:0000256" key="5">
    <source>
        <dbReference type="ARBA" id="ARBA00023163"/>
    </source>
</evidence>
<dbReference type="InterPro" id="IPR050813">
    <property type="entry name" value="Sigma-70_Factor"/>
</dbReference>
<comment type="similarity">
    <text evidence="1">Belongs to the sigma-70 factor family.</text>
</comment>
<gene>
    <name evidence="8" type="ORF">SAMN05421508_101501</name>
</gene>
<keyword evidence="5" id="KW-0804">Transcription</keyword>